<keyword evidence="5" id="KW-0479">Metal-binding</keyword>
<comment type="similarity">
    <text evidence="1">Belongs to the small GTPase superfamily. Arf family.</text>
</comment>
<feature type="binding site" evidence="4">
    <location>
        <begin position="20"/>
        <end position="27"/>
    </location>
    <ligand>
        <name>GTP</name>
        <dbReference type="ChEBI" id="CHEBI:37565"/>
    </ligand>
</feature>
<dbReference type="SMART" id="SM00177">
    <property type="entry name" value="ARF"/>
    <property type="match status" value="1"/>
</dbReference>
<name>A0A5J4W2T2_9EUKA</name>
<evidence type="ECO:0000256" key="3">
    <source>
        <dbReference type="ARBA" id="ARBA00023134"/>
    </source>
</evidence>
<dbReference type="PROSITE" id="PS51417">
    <property type="entry name" value="ARF"/>
    <property type="match status" value="1"/>
</dbReference>
<feature type="binding site" evidence="5">
    <location>
        <position position="27"/>
    </location>
    <ligand>
        <name>Mg(2+)</name>
        <dbReference type="ChEBI" id="CHEBI:18420"/>
    </ligand>
</feature>
<comment type="caution">
    <text evidence="6">The sequence shown here is derived from an EMBL/GenBank/DDBJ whole genome shotgun (WGS) entry which is preliminary data.</text>
</comment>
<keyword evidence="5" id="KW-0460">Magnesium</keyword>
<dbReference type="GO" id="GO:0005525">
    <property type="term" value="F:GTP binding"/>
    <property type="evidence" value="ECO:0007669"/>
    <property type="project" value="UniProtKB-KW"/>
</dbReference>
<evidence type="ECO:0000313" key="6">
    <source>
        <dbReference type="EMBL" id="KAA6388783.1"/>
    </source>
</evidence>
<proteinExistence type="inferred from homology"/>
<dbReference type="CDD" id="cd00878">
    <property type="entry name" value="Arf_Arl"/>
    <property type="match status" value="1"/>
</dbReference>
<dbReference type="AlphaFoldDB" id="A0A5J4W2T2"/>
<organism evidence="6 7">
    <name type="scientific">Streblomastix strix</name>
    <dbReference type="NCBI Taxonomy" id="222440"/>
    <lineage>
        <taxon>Eukaryota</taxon>
        <taxon>Metamonada</taxon>
        <taxon>Preaxostyla</taxon>
        <taxon>Oxymonadida</taxon>
        <taxon>Streblomastigidae</taxon>
        <taxon>Streblomastix</taxon>
    </lineage>
</organism>
<dbReference type="PANTHER" id="PTHR11711">
    <property type="entry name" value="ADP RIBOSYLATION FACTOR-RELATED"/>
    <property type="match status" value="1"/>
</dbReference>
<protein>
    <submittedName>
        <fullName evidence="6">Putative ADP-ribosylation factor 1</fullName>
    </submittedName>
</protein>
<keyword evidence="3 4" id="KW-0342">GTP-binding</keyword>
<dbReference type="OrthoDB" id="2011769at2759"/>
<dbReference type="Pfam" id="PF00025">
    <property type="entry name" value="Arf"/>
    <property type="match status" value="1"/>
</dbReference>
<feature type="binding site" evidence="5">
    <location>
        <position position="44"/>
    </location>
    <ligand>
        <name>Mg(2+)</name>
        <dbReference type="ChEBI" id="CHEBI:18420"/>
    </ligand>
</feature>
<dbReference type="SUPFAM" id="SSF52540">
    <property type="entry name" value="P-loop containing nucleoside triphosphate hydrolases"/>
    <property type="match status" value="1"/>
</dbReference>
<dbReference type="InterPro" id="IPR024156">
    <property type="entry name" value="Small_GTPase_ARF"/>
</dbReference>
<dbReference type="SMART" id="SM00178">
    <property type="entry name" value="SAR"/>
    <property type="match status" value="1"/>
</dbReference>
<dbReference type="InterPro" id="IPR027417">
    <property type="entry name" value="P-loop_NTPase"/>
</dbReference>
<dbReference type="FunFam" id="3.40.50.300:FF:001166">
    <property type="entry name" value="ADP-ribosylation factor D"/>
    <property type="match status" value="1"/>
</dbReference>
<evidence type="ECO:0000256" key="4">
    <source>
        <dbReference type="PIRSR" id="PIRSR606689-1"/>
    </source>
</evidence>
<accession>A0A5J4W2T2</accession>
<sequence>MGAIFTRFFKKRASRLLILGLDNAGKTTMLYKLKLNVIVQPTPTLGFNVEKVQLGKSELQIWDLGGQSQIRTFWRLYYSKTDGVVFVVDASDKARFSIARQELHGVLNEADLKGIPLLVFANKMDMKDAEPVTSISQQLQLHLVRDRPWSIQACSVLEGNGINEGFNWLTSQLK</sequence>
<feature type="binding site" evidence="4">
    <location>
        <begin position="122"/>
        <end position="125"/>
    </location>
    <ligand>
        <name>GTP</name>
        <dbReference type="ChEBI" id="CHEBI:37565"/>
    </ligand>
</feature>
<dbReference type="GO" id="GO:0046872">
    <property type="term" value="F:metal ion binding"/>
    <property type="evidence" value="ECO:0007669"/>
    <property type="project" value="UniProtKB-KW"/>
</dbReference>
<dbReference type="PROSITE" id="PS51422">
    <property type="entry name" value="SAR1"/>
    <property type="match status" value="1"/>
</dbReference>
<dbReference type="NCBIfam" id="TIGR00231">
    <property type="entry name" value="small_GTP"/>
    <property type="match status" value="1"/>
</dbReference>
<dbReference type="PROSITE" id="PS51419">
    <property type="entry name" value="RAB"/>
    <property type="match status" value="1"/>
</dbReference>
<keyword evidence="2 4" id="KW-0547">Nucleotide-binding</keyword>
<dbReference type="Proteomes" id="UP000324800">
    <property type="component" value="Unassembled WGS sequence"/>
</dbReference>
<dbReference type="EMBL" id="SNRW01003850">
    <property type="protein sequence ID" value="KAA6388783.1"/>
    <property type="molecule type" value="Genomic_DNA"/>
</dbReference>
<dbReference type="InterPro" id="IPR006689">
    <property type="entry name" value="Small_GTPase_ARF/SAR"/>
</dbReference>
<evidence type="ECO:0000256" key="2">
    <source>
        <dbReference type="ARBA" id="ARBA00022741"/>
    </source>
</evidence>
<gene>
    <name evidence="6" type="ORF">EZS28_015690</name>
</gene>
<feature type="binding site" evidence="4">
    <location>
        <position position="66"/>
    </location>
    <ligand>
        <name>GTP</name>
        <dbReference type="ChEBI" id="CHEBI:37565"/>
    </ligand>
</feature>
<evidence type="ECO:0000313" key="7">
    <source>
        <dbReference type="Proteomes" id="UP000324800"/>
    </source>
</evidence>
<dbReference type="InterPro" id="IPR005225">
    <property type="entry name" value="Small_GTP-bd"/>
</dbReference>
<evidence type="ECO:0000256" key="5">
    <source>
        <dbReference type="PIRSR" id="PIRSR606689-2"/>
    </source>
</evidence>
<dbReference type="PRINTS" id="PR00328">
    <property type="entry name" value="SAR1GTPBP"/>
</dbReference>
<evidence type="ECO:0000256" key="1">
    <source>
        <dbReference type="ARBA" id="ARBA00010290"/>
    </source>
</evidence>
<dbReference type="Gene3D" id="3.40.50.300">
    <property type="entry name" value="P-loop containing nucleotide triphosphate hydrolases"/>
    <property type="match status" value="1"/>
</dbReference>
<dbReference type="GO" id="GO:0003924">
    <property type="term" value="F:GTPase activity"/>
    <property type="evidence" value="ECO:0007669"/>
    <property type="project" value="InterPro"/>
</dbReference>
<reference evidence="6 7" key="1">
    <citation type="submission" date="2019-03" db="EMBL/GenBank/DDBJ databases">
        <title>Single cell metagenomics reveals metabolic interactions within the superorganism composed of flagellate Streblomastix strix and complex community of Bacteroidetes bacteria on its surface.</title>
        <authorList>
            <person name="Treitli S.C."/>
            <person name="Kolisko M."/>
            <person name="Husnik F."/>
            <person name="Keeling P."/>
            <person name="Hampl V."/>
        </authorList>
    </citation>
    <scope>NUCLEOTIDE SEQUENCE [LARGE SCALE GENOMIC DNA]</scope>
    <source>
        <strain evidence="6">ST1C</strain>
    </source>
</reference>